<feature type="domain" description="Cupin type-2" evidence="1">
    <location>
        <begin position="237"/>
        <end position="307"/>
    </location>
</feature>
<dbReference type="InterPro" id="IPR014710">
    <property type="entry name" value="RmlC-like_jellyroll"/>
</dbReference>
<evidence type="ECO:0000259" key="1">
    <source>
        <dbReference type="Pfam" id="PF07883"/>
    </source>
</evidence>
<dbReference type="SUPFAM" id="SSF51182">
    <property type="entry name" value="RmlC-like cupins"/>
    <property type="match status" value="1"/>
</dbReference>
<dbReference type="CDD" id="cd02209">
    <property type="entry name" value="cupin_XRE_C"/>
    <property type="match status" value="1"/>
</dbReference>
<dbReference type="EMBL" id="JAAIKB010000002">
    <property type="protein sequence ID" value="NGM19720.1"/>
    <property type="molecule type" value="Genomic_DNA"/>
</dbReference>
<dbReference type="InterPro" id="IPR011051">
    <property type="entry name" value="RmlC_Cupin_sf"/>
</dbReference>
<proteinExistence type="predicted"/>
<name>A0A6M1LHG1_9PROT</name>
<sequence>MRRNAVNVIAPKPATPLATALRRNIVRHTDKVFDWDAFPSNRGYPDLARAQMRYVGAGGSPKVGEAGTLAPEHFTVSLIHKPVGNYAACHAHEIEESFLVIEGVLTVGWEQEGEVVEVRLGPKDMILNARDIGHGFRNDGVVPVLMSISVDVGKPLPPRYLYHPKTGTDPALARAFGAAPGKTLPLDPEGTHPLQQIMAQKVIRHTEATPIREEAGFTRRVYVGPGGVASETCRKEMWEVPAGAGVQPFARDVEDAFMVLEGSLTVGWEEDGQQVQAVLGPRDLLLTPAGRRHWFRNDGAGPCTVWAVIGDSGAETVRYARA</sequence>
<keyword evidence="3" id="KW-1185">Reference proteome</keyword>
<dbReference type="Pfam" id="PF07883">
    <property type="entry name" value="Cupin_2"/>
    <property type="match status" value="1"/>
</dbReference>
<reference evidence="2 3" key="1">
    <citation type="submission" date="2020-02" db="EMBL/GenBank/DDBJ databases">
        <authorList>
            <person name="Kim H.M."/>
            <person name="Jeon C.O."/>
        </authorList>
    </citation>
    <scope>NUCLEOTIDE SEQUENCE [LARGE SCALE GENOMIC DNA]</scope>
    <source>
        <strain evidence="2 3">PeD5</strain>
    </source>
</reference>
<evidence type="ECO:0000313" key="3">
    <source>
        <dbReference type="Proteomes" id="UP000475385"/>
    </source>
</evidence>
<accession>A0A6M1LHG1</accession>
<dbReference type="InterPro" id="IPR013096">
    <property type="entry name" value="Cupin_2"/>
</dbReference>
<evidence type="ECO:0000313" key="2">
    <source>
        <dbReference type="EMBL" id="NGM19720.1"/>
    </source>
</evidence>
<organism evidence="2 3">
    <name type="scientific">Falsiroseomonas algicola</name>
    <dbReference type="NCBI Taxonomy" id="2716930"/>
    <lineage>
        <taxon>Bacteria</taxon>
        <taxon>Pseudomonadati</taxon>
        <taxon>Pseudomonadota</taxon>
        <taxon>Alphaproteobacteria</taxon>
        <taxon>Acetobacterales</taxon>
        <taxon>Roseomonadaceae</taxon>
        <taxon>Falsiroseomonas</taxon>
    </lineage>
</organism>
<dbReference type="AlphaFoldDB" id="A0A6M1LHG1"/>
<protein>
    <submittedName>
        <fullName evidence="2">Cupin domain-containing protein</fullName>
    </submittedName>
</protein>
<comment type="caution">
    <text evidence="2">The sequence shown here is derived from an EMBL/GenBank/DDBJ whole genome shotgun (WGS) entry which is preliminary data.</text>
</comment>
<reference evidence="2 3" key="2">
    <citation type="submission" date="2020-03" db="EMBL/GenBank/DDBJ databases">
        <title>Roseomonas stagni sp. nov., isolated from pond water in Japan.</title>
        <authorList>
            <person name="Furuhata K."/>
            <person name="Miyamoto H."/>
            <person name="Goto K."/>
        </authorList>
    </citation>
    <scope>NUCLEOTIDE SEQUENCE [LARGE SCALE GENOMIC DNA]</scope>
    <source>
        <strain evidence="2 3">PeD5</strain>
    </source>
</reference>
<gene>
    <name evidence="2" type="ORF">G3576_06815</name>
</gene>
<dbReference type="Gene3D" id="2.60.120.10">
    <property type="entry name" value="Jelly Rolls"/>
    <property type="match status" value="2"/>
</dbReference>
<dbReference type="Proteomes" id="UP000475385">
    <property type="component" value="Unassembled WGS sequence"/>
</dbReference>